<dbReference type="InterPro" id="IPR001810">
    <property type="entry name" value="F-box_dom"/>
</dbReference>
<feature type="domain" description="F-box" evidence="1">
    <location>
        <begin position="51"/>
        <end position="85"/>
    </location>
</feature>
<dbReference type="SMART" id="SM00256">
    <property type="entry name" value="FBOX"/>
    <property type="match status" value="1"/>
</dbReference>
<dbReference type="AlphaFoldDB" id="A0A6A6WMN4"/>
<evidence type="ECO:0000259" key="1">
    <source>
        <dbReference type="PROSITE" id="PS50181"/>
    </source>
</evidence>
<dbReference type="PROSITE" id="PS50181">
    <property type="entry name" value="FBOX"/>
    <property type="match status" value="1"/>
</dbReference>
<evidence type="ECO:0000313" key="2">
    <source>
        <dbReference type="EMBL" id="KAF2763471.1"/>
    </source>
</evidence>
<name>A0A6A6WMN4_9PEZI</name>
<proteinExistence type="predicted"/>
<dbReference type="RefSeq" id="XP_033605922.1">
    <property type="nucleotide sequence ID" value="XM_033741398.1"/>
</dbReference>
<evidence type="ECO:0000313" key="3">
    <source>
        <dbReference type="Proteomes" id="UP000799437"/>
    </source>
</evidence>
<protein>
    <recommendedName>
        <fullName evidence="1">F-box domain-containing protein</fullName>
    </recommendedName>
</protein>
<dbReference type="EMBL" id="ML996565">
    <property type="protein sequence ID" value="KAF2763471.1"/>
    <property type="molecule type" value="Genomic_DNA"/>
</dbReference>
<dbReference type="SUPFAM" id="SSF81383">
    <property type="entry name" value="F-box domain"/>
    <property type="match status" value="1"/>
</dbReference>
<keyword evidence="3" id="KW-1185">Reference proteome</keyword>
<accession>A0A6A6WMN4</accession>
<dbReference type="GeneID" id="54482452"/>
<gene>
    <name evidence="2" type="ORF">EJ05DRAFT_39776</name>
</gene>
<sequence>MKEMQINASHEGYRISQGSPGVIERTPKTVPMTSFQDLQTEYINFRSSKPETSLLTLPPELLLIISEYLAFRDLLNFKLVCKQLNACTKQVDKHDASKNCARRFHGLSNAADITSLRLCILCTPKVHLRPEAFNSSTSPAIIAASDRSGNSIDVVKLPMHVCSRHVSGLLTNVVTTTDDSRIIPGWYSHIAKFCRHCQQIWHIENRNKSKCTCNCKVCSPKEDIRVYTRYYRPGEPFCAYSLGLYPEDIALDGPPTPSQRRKQTHPMERRLFVREKIETENRDGYWPRTRYIDRDIKITDNGESWTPELEDPTWFDDILTSHHNFTGPPCPEHDRCVAVCSKRSVKPGLD</sequence>
<organism evidence="2 3">
    <name type="scientific">Pseudovirgaria hyperparasitica</name>
    <dbReference type="NCBI Taxonomy" id="470096"/>
    <lineage>
        <taxon>Eukaryota</taxon>
        <taxon>Fungi</taxon>
        <taxon>Dikarya</taxon>
        <taxon>Ascomycota</taxon>
        <taxon>Pezizomycotina</taxon>
        <taxon>Dothideomycetes</taxon>
        <taxon>Dothideomycetes incertae sedis</taxon>
        <taxon>Acrospermales</taxon>
        <taxon>Acrospermaceae</taxon>
        <taxon>Pseudovirgaria</taxon>
    </lineage>
</organism>
<dbReference type="Gene3D" id="1.20.1280.50">
    <property type="match status" value="1"/>
</dbReference>
<dbReference type="Pfam" id="PF00646">
    <property type="entry name" value="F-box"/>
    <property type="match status" value="1"/>
</dbReference>
<dbReference type="InterPro" id="IPR036047">
    <property type="entry name" value="F-box-like_dom_sf"/>
</dbReference>
<reference evidence="2" key="1">
    <citation type="journal article" date="2020" name="Stud. Mycol.">
        <title>101 Dothideomycetes genomes: a test case for predicting lifestyles and emergence of pathogens.</title>
        <authorList>
            <person name="Haridas S."/>
            <person name="Albert R."/>
            <person name="Binder M."/>
            <person name="Bloem J."/>
            <person name="Labutti K."/>
            <person name="Salamov A."/>
            <person name="Andreopoulos B."/>
            <person name="Baker S."/>
            <person name="Barry K."/>
            <person name="Bills G."/>
            <person name="Bluhm B."/>
            <person name="Cannon C."/>
            <person name="Castanera R."/>
            <person name="Culley D."/>
            <person name="Daum C."/>
            <person name="Ezra D."/>
            <person name="Gonzalez J."/>
            <person name="Henrissat B."/>
            <person name="Kuo A."/>
            <person name="Liang C."/>
            <person name="Lipzen A."/>
            <person name="Lutzoni F."/>
            <person name="Magnuson J."/>
            <person name="Mondo S."/>
            <person name="Nolan M."/>
            <person name="Ohm R."/>
            <person name="Pangilinan J."/>
            <person name="Park H.-J."/>
            <person name="Ramirez L."/>
            <person name="Alfaro M."/>
            <person name="Sun H."/>
            <person name="Tritt A."/>
            <person name="Yoshinaga Y."/>
            <person name="Zwiers L.-H."/>
            <person name="Turgeon B."/>
            <person name="Goodwin S."/>
            <person name="Spatafora J."/>
            <person name="Crous P."/>
            <person name="Grigoriev I."/>
        </authorList>
    </citation>
    <scope>NUCLEOTIDE SEQUENCE</scope>
    <source>
        <strain evidence="2">CBS 121739</strain>
    </source>
</reference>
<dbReference type="Proteomes" id="UP000799437">
    <property type="component" value="Unassembled WGS sequence"/>
</dbReference>